<comment type="subcellular location">
    <subcellularLocation>
        <location evidence="1">Cell membrane</location>
        <topology evidence="1">Multi-pass membrane protein</topology>
    </subcellularLocation>
</comment>
<dbReference type="PANTHER" id="PTHR33908:SF11">
    <property type="entry name" value="MEMBRANE PROTEIN"/>
    <property type="match status" value="1"/>
</dbReference>
<keyword evidence="2" id="KW-1003">Cell membrane</keyword>
<evidence type="ECO:0000256" key="7">
    <source>
        <dbReference type="ARBA" id="ARBA00023136"/>
    </source>
</evidence>
<dbReference type="InterPro" id="IPR050297">
    <property type="entry name" value="LipidA_mod_glycosyltrf_83"/>
</dbReference>
<keyword evidence="4 10" id="KW-0808">Transferase</keyword>
<dbReference type="Pfam" id="PF13231">
    <property type="entry name" value="PMT_2"/>
    <property type="match status" value="1"/>
</dbReference>
<dbReference type="GO" id="GO:0009103">
    <property type="term" value="P:lipopolysaccharide biosynthetic process"/>
    <property type="evidence" value="ECO:0007669"/>
    <property type="project" value="UniProtKB-ARBA"/>
</dbReference>
<accession>A0A1G4STA7</accession>
<evidence type="ECO:0000256" key="1">
    <source>
        <dbReference type="ARBA" id="ARBA00004651"/>
    </source>
</evidence>
<keyword evidence="3 10" id="KW-0328">Glycosyltransferase</keyword>
<feature type="transmembrane region" description="Helical" evidence="8">
    <location>
        <begin position="146"/>
        <end position="164"/>
    </location>
</feature>
<evidence type="ECO:0000256" key="5">
    <source>
        <dbReference type="ARBA" id="ARBA00022692"/>
    </source>
</evidence>
<dbReference type="GO" id="GO:0016763">
    <property type="term" value="F:pentosyltransferase activity"/>
    <property type="evidence" value="ECO:0007669"/>
    <property type="project" value="TreeGrafter"/>
</dbReference>
<evidence type="ECO:0000259" key="9">
    <source>
        <dbReference type="Pfam" id="PF13231"/>
    </source>
</evidence>
<organism evidence="10 11">
    <name type="scientific">Asticcacaulis taihuensis</name>
    <dbReference type="NCBI Taxonomy" id="260084"/>
    <lineage>
        <taxon>Bacteria</taxon>
        <taxon>Pseudomonadati</taxon>
        <taxon>Pseudomonadota</taxon>
        <taxon>Alphaproteobacteria</taxon>
        <taxon>Caulobacterales</taxon>
        <taxon>Caulobacteraceae</taxon>
        <taxon>Asticcacaulis</taxon>
    </lineage>
</organism>
<dbReference type="Proteomes" id="UP000199150">
    <property type="component" value="Unassembled WGS sequence"/>
</dbReference>
<proteinExistence type="predicted"/>
<feature type="transmembrane region" description="Helical" evidence="8">
    <location>
        <begin position="265"/>
        <end position="282"/>
    </location>
</feature>
<keyword evidence="5 8" id="KW-0812">Transmembrane</keyword>
<feature type="transmembrane region" description="Helical" evidence="8">
    <location>
        <begin position="96"/>
        <end position="116"/>
    </location>
</feature>
<evidence type="ECO:0000256" key="6">
    <source>
        <dbReference type="ARBA" id="ARBA00022989"/>
    </source>
</evidence>
<dbReference type="PANTHER" id="PTHR33908">
    <property type="entry name" value="MANNOSYLTRANSFERASE YKCB-RELATED"/>
    <property type="match status" value="1"/>
</dbReference>
<evidence type="ECO:0000256" key="4">
    <source>
        <dbReference type="ARBA" id="ARBA00022679"/>
    </source>
</evidence>
<dbReference type="GO" id="GO:0005886">
    <property type="term" value="C:plasma membrane"/>
    <property type="evidence" value="ECO:0007669"/>
    <property type="project" value="UniProtKB-SubCell"/>
</dbReference>
<dbReference type="OrthoDB" id="7167895at2"/>
<feature type="transmembrane region" description="Helical" evidence="8">
    <location>
        <begin position="27"/>
        <end position="52"/>
    </location>
</feature>
<dbReference type="STRING" id="260084.SAMN02927928_2919"/>
<evidence type="ECO:0000256" key="2">
    <source>
        <dbReference type="ARBA" id="ARBA00022475"/>
    </source>
</evidence>
<evidence type="ECO:0000313" key="10">
    <source>
        <dbReference type="EMBL" id="SCW72306.1"/>
    </source>
</evidence>
<dbReference type="InterPro" id="IPR038731">
    <property type="entry name" value="RgtA/B/C-like"/>
</dbReference>
<evidence type="ECO:0000256" key="8">
    <source>
        <dbReference type="SAM" id="Phobius"/>
    </source>
</evidence>
<dbReference type="AlphaFoldDB" id="A0A1G4STA7"/>
<feature type="transmembrane region" description="Helical" evidence="8">
    <location>
        <begin position="294"/>
        <end position="312"/>
    </location>
</feature>
<dbReference type="RefSeq" id="WP_090649497.1">
    <property type="nucleotide sequence ID" value="NZ_CBCRYE010000003.1"/>
</dbReference>
<feature type="transmembrane region" description="Helical" evidence="8">
    <location>
        <begin position="213"/>
        <end position="234"/>
    </location>
</feature>
<protein>
    <submittedName>
        <fullName evidence="10">Dolichyl-phosphate-mannose-protein mannosyltransferase</fullName>
    </submittedName>
</protein>
<feature type="transmembrane region" description="Helical" evidence="8">
    <location>
        <begin position="356"/>
        <end position="376"/>
    </location>
</feature>
<feature type="transmembrane region" description="Helical" evidence="8">
    <location>
        <begin position="72"/>
        <end position="89"/>
    </location>
</feature>
<keyword evidence="6 8" id="KW-1133">Transmembrane helix</keyword>
<keyword evidence="7 8" id="KW-0472">Membrane</keyword>
<reference evidence="11" key="1">
    <citation type="submission" date="2016-10" db="EMBL/GenBank/DDBJ databases">
        <authorList>
            <person name="Varghese N."/>
            <person name="Submissions S."/>
        </authorList>
    </citation>
    <scope>NUCLEOTIDE SEQUENCE [LARGE SCALE GENOMIC DNA]</scope>
    <source>
        <strain evidence="11">CGMCC 1.3431</strain>
    </source>
</reference>
<evidence type="ECO:0000313" key="11">
    <source>
        <dbReference type="Proteomes" id="UP000199150"/>
    </source>
</evidence>
<dbReference type="EMBL" id="FMTS01000005">
    <property type="protein sequence ID" value="SCW72306.1"/>
    <property type="molecule type" value="Genomic_DNA"/>
</dbReference>
<evidence type="ECO:0000256" key="3">
    <source>
        <dbReference type="ARBA" id="ARBA00022676"/>
    </source>
</evidence>
<gene>
    <name evidence="10" type="ORF">SAMN02927928_2919</name>
</gene>
<feature type="transmembrane region" description="Helical" evidence="8">
    <location>
        <begin position="170"/>
        <end position="201"/>
    </location>
</feature>
<keyword evidence="11" id="KW-1185">Reference proteome</keyword>
<feature type="domain" description="Glycosyltransferase RgtA/B/C/D-like" evidence="9">
    <location>
        <begin position="73"/>
        <end position="231"/>
    </location>
</feature>
<sequence>MAEFYDLNSERPPLAPQKPFLGDDKSLIRATFILGAILLAWKFYVALISHVIWEEGHFVVSGAYLDLGYPDIPAGFPWLARLVTAIFGWHVLPLRIVSLIIATMMPFAVYFMATPLVSHRNALWAAMIALLLPPLSLNGTVFYPEGALQVLMALMLGCLIRAIQQDQVKWWVLTGVCAAVGLLVHFRFLAPGLAVVVFMLANAQGRKLWTKPGVWITAGVALLGLLPSLIYNALNDWPAIQFHVLNRPQFKPDPGRLLSYFETQFAMGTPVFFTAMVVAAKNGLIRDRDKPESLLAWQFVVILVFYGVQTIFNKKIMPHWPFMAFIPLLPFVPDLLENFMSRAVTQGRRYMRMAVIATAPLMALAVGIAGTAYQWAFVHSAELPYALREHNILKNENWSLLEPDIAAADARAKERFGPDVAWAANSHMSAVHMEFPGSGDSHRRFYTLDDPNDELTRFVVARHKWGLDMSALLQKQAGKGVMLAMLEPSYIYHEADKVAMYTKLCQNFEDIEPFRIVALPPYKMAVDFYTARVRTHPLTDISGAPCAFFPPAYIAHPERGEFLSRDDTGNYHGAAADPMGVTAVDVLLDGKVVTRARYGLDPEAFRVPDMLKYDPNWPKLQYDFKFPAGSLTSGEHKLSIRATRTDGTTFDSDARTLYVH</sequence>
<name>A0A1G4STA7_9CAUL</name>